<dbReference type="EMBL" id="CP117411">
    <property type="protein sequence ID" value="WCT74520.1"/>
    <property type="molecule type" value="Genomic_DNA"/>
</dbReference>
<evidence type="ECO:0000256" key="1">
    <source>
        <dbReference type="ARBA" id="ARBA00006484"/>
    </source>
</evidence>
<dbReference type="PANTHER" id="PTHR42760:SF133">
    <property type="entry name" value="3-OXOACYL-[ACYL-CARRIER-PROTEIN] REDUCTASE"/>
    <property type="match status" value="1"/>
</dbReference>
<keyword evidence="4" id="KW-1185">Reference proteome</keyword>
<gene>
    <name evidence="3" type="ORF">PQ455_04625</name>
</gene>
<sequence length="267" mass="27703">MELQHKLAGQCAIVTGAARGLGRAYALRLASLGADVAILDADLRSFEAFEQEKSAMTADTAMAEVEAMGCRSVGIEVDVTQPDLVTAAVTQVAETFGRVDIVVCNAGGGMGGLAETGGSVLEDEVLDAVIRRNLYGTMYTCRAAATIMKAQRSGRIVTTSSLAAKRPEMGGGYAHYGAAKGGIEAYTRYLAQELGPFGITANCIAPGIIRTGRTAPIHDALGSDTKSKISLQRFGTPDDCAGVIEFLVTDLGSYVSGALIPIDGGLF</sequence>
<dbReference type="InterPro" id="IPR002347">
    <property type="entry name" value="SDR_fam"/>
</dbReference>
<evidence type="ECO:0000256" key="2">
    <source>
        <dbReference type="ARBA" id="ARBA00023002"/>
    </source>
</evidence>
<dbReference type="RefSeq" id="WP_273689591.1">
    <property type="nucleotide sequence ID" value="NZ_CP117411.1"/>
</dbReference>
<dbReference type="InterPro" id="IPR036291">
    <property type="entry name" value="NAD(P)-bd_dom_sf"/>
</dbReference>
<protein>
    <submittedName>
        <fullName evidence="3">SDR family NAD(P)-dependent oxidoreductase</fullName>
    </submittedName>
</protein>
<name>A0ABY7TNM0_9SPHN</name>
<keyword evidence="2" id="KW-0560">Oxidoreductase</keyword>
<accession>A0ABY7TNM0</accession>
<dbReference type="PRINTS" id="PR00080">
    <property type="entry name" value="SDRFAMILY"/>
</dbReference>
<comment type="similarity">
    <text evidence="1">Belongs to the short-chain dehydrogenases/reductases (SDR) family.</text>
</comment>
<dbReference type="SUPFAM" id="SSF51735">
    <property type="entry name" value="NAD(P)-binding Rossmann-fold domains"/>
    <property type="match status" value="1"/>
</dbReference>
<dbReference type="PRINTS" id="PR00081">
    <property type="entry name" value="GDHRDH"/>
</dbReference>
<dbReference type="PANTHER" id="PTHR42760">
    <property type="entry name" value="SHORT-CHAIN DEHYDROGENASES/REDUCTASES FAMILY MEMBER"/>
    <property type="match status" value="1"/>
</dbReference>
<organism evidence="3 4">
    <name type="scientific">Sphingomonas naphthae</name>
    <dbReference type="NCBI Taxonomy" id="1813468"/>
    <lineage>
        <taxon>Bacteria</taxon>
        <taxon>Pseudomonadati</taxon>
        <taxon>Pseudomonadota</taxon>
        <taxon>Alphaproteobacteria</taxon>
        <taxon>Sphingomonadales</taxon>
        <taxon>Sphingomonadaceae</taxon>
        <taxon>Sphingomonas</taxon>
    </lineage>
</organism>
<proteinExistence type="inferred from homology"/>
<dbReference type="Gene3D" id="3.40.50.720">
    <property type="entry name" value="NAD(P)-binding Rossmann-like Domain"/>
    <property type="match status" value="1"/>
</dbReference>
<dbReference type="CDD" id="cd05233">
    <property type="entry name" value="SDR_c"/>
    <property type="match status" value="1"/>
</dbReference>
<reference evidence="3 4" key="1">
    <citation type="submission" date="2023-02" db="EMBL/GenBank/DDBJ databases">
        <title>Genome sequence of Sphingomonas naphthae.</title>
        <authorList>
            <person name="Kim S."/>
            <person name="Heo J."/>
            <person name="Kwon S.-W."/>
        </authorList>
    </citation>
    <scope>NUCLEOTIDE SEQUENCE [LARGE SCALE GENOMIC DNA]</scope>
    <source>
        <strain evidence="3 4">KACC 18716</strain>
    </source>
</reference>
<dbReference type="Proteomes" id="UP001220395">
    <property type="component" value="Chromosome"/>
</dbReference>
<evidence type="ECO:0000313" key="4">
    <source>
        <dbReference type="Proteomes" id="UP001220395"/>
    </source>
</evidence>
<dbReference type="Pfam" id="PF13561">
    <property type="entry name" value="adh_short_C2"/>
    <property type="match status" value="1"/>
</dbReference>
<evidence type="ECO:0000313" key="3">
    <source>
        <dbReference type="EMBL" id="WCT74520.1"/>
    </source>
</evidence>